<dbReference type="GO" id="GO:0009451">
    <property type="term" value="P:RNA modification"/>
    <property type="evidence" value="ECO:0007669"/>
    <property type="project" value="InterPro"/>
</dbReference>
<feature type="repeat" description="PPR" evidence="2">
    <location>
        <begin position="164"/>
        <end position="198"/>
    </location>
</feature>
<feature type="repeat" description="PPR" evidence="2">
    <location>
        <begin position="367"/>
        <end position="401"/>
    </location>
</feature>
<organism evidence="3 4">
    <name type="scientific">Cucumis melo var. makuwa</name>
    <name type="common">Oriental melon</name>
    <dbReference type="NCBI Taxonomy" id="1194695"/>
    <lineage>
        <taxon>Eukaryota</taxon>
        <taxon>Viridiplantae</taxon>
        <taxon>Streptophyta</taxon>
        <taxon>Embryophyta</taxon>
        <taxon>Tracheophyta</taxon>
        <taxon>Spermatophyta</taxon>
        <taxon>Magnoliopsida</taxon>
        <taxon>eudicotyledons</taxon>
        <taxon>Gunneridae</taxon>
        <taxon>Pentapetalae</taxon>
        <taxon>rosids</taxon>
        <taxon>fabids</taxon>
        <taxon>Cucurbitales</taxon>
        <taxon>Cucurbitaceae</taxon>
        <taxon>Benincaseae</taxon>
        <taxon>Cucumis</taxon>
    </lineage>
</organism>
<protein>
    <submittedName>
        <fullName evidence="3">Pentatricopeptide repeat-containing protein</fullName>
    </submittedName>
</protein>
<dbReference type="Pfam" id="PF01535">
    <property type="entry name" value="PPR"/>
    <property type="match status" value="6"/>
</dbReference>
<proteinExistence type="predicted"/>
<dbReference type="GO" id="GO:0003723">
    <property type="term" value="F:RNA binding"/>
    <property type="evidence" value="ECO:0007669"/>
    <property type="project" value="InterPro"/>
</dbReference>
<keyword evidence="1" id="KW-0677">Repeat</keyword>
<dbReference type="InterPro" id="IPR002885">
    <property type="entry name" value="PPR_rpt"/>
</dbReference>
<feature type="repeat" description="PPR" evidence="2">
    <location>
        <begin position="537"/>
        <end position="567"/>
    </location>
</feature>
<evidence type="ECO:0000313" key="4">
    <source>
        <dbReference type="Proteomes" id="UP000321393"/>
    </source>
</evidence>
<name>A0A5A7V9D1_CUCMM</name>
<gene>
    <name evidence="3" type="ORF">E6C27_scaffold82G00570</name>
</gene>
<feature type="repeat" description="PPR" evidence="2">
    <location>
        <begin position="436"/>
        <end position="470"/>
    </location>
</feature>
<feature type="repeat" description="PPR" evidence="2">
    <location>
        <begin position="63"/>
        <end position="97"/>
    </location>
</feature>
<dbReference type="InterPro" id="IPR046848">
    <property type="entry name" value="E_motif"/>
</dbReference>
<dbReference type="Proteomes" id="UP000321393">
    <property type="component" value="Unassembled WGS sequence"/>
</dbReference>
<dbReference type="PROSITE" id="PS51375">
    <property type="entry name" value="PPR"/>
    <property type="match status" value="8"/>
</dbReference>
<sequence length="835" mass="93284">MSLYMPLFKSSTTLRTLAQLHAHIIVTALHNDPLPSTKLIESYSQMGDLQSSTSVFRTFHSPDSFMWGVLLKSHVRSGFYQEVISLYHQMLSQQIQANFYTFPSVLRACSGFGDLGVGQKVHGRIIKSGFDMDPFVNTALLSVYGELGYLDSARKVFDGMPLRDLVSWSSIISSAVENGEINEGLDAFRCMVSEGGEPDSVLVLTVVEACGELGVLRLAKSAHGYILKRGIENDRFVGSSLILMYAKCDSLRCAEIVFENVTIRSTSTWTAMISSYNLGGYFKEALALFVSMLKTEVEPNSVTMRIILRSCTNLSLLRQGKSVHCVVIKNDLDANLDCLGPTLLELYAATAKHDLCEKILHEIGGRGIVVWNTLISVYAQKGLWKETIDLFVRMQKQGFLPDSFSLASSLSASGNEGKFQLGLQIHGHAIKRPFEDEYVFNSLINMYSKCGYVDLAYMIFDQMEPKGVVTWNSMISGLSQNGYSTKAIRLFDLMYFTCPEIGEVAFVSVIQACSHLGFLEKGKWIHHKLITCGVRKDIFIETALVDMYAKCGDLQTAQRVFDNMSERSVVSWSSLISSYGVHGQISEVIFLFSKMLESGIKPNDVTVMNVLSAFSHAGCVKEGMLFFNSMRDFGIEPKRDHFVCIVDLLSRAGDLDRAYEIIKLMPFPPGASIWGALLNGCRIHQRMDIAKNIQRELWNIQTADTGHYTLLSNIYAAGGEWNEFRKVRSMMKGTGLKKVPAYSVVELGKKAYRFGAGDASHPQLKHTYSILNNTKRSSREEVNSKRIEKASNFSDHQTHQVLFNLEQVVDIRSTVSTATLENQDYLIPTDYLLSI</sequence>
<dbReference type="FunFam" id="1.25.40.10:FF:000343">
    <property type="entry name" value="Pentatricopeptide repeat-containing protein At3g58590"/>
    <property type="match status" value="1"/>
</dbReference>
<dbReference type="Pfam" id="PF20431">
    <property type="entry name" value="E_motif"/>
    <property type="match status" value="1"/>
</dbReference>
<feature type="repeat" description="PPR" evidence="2">
    <location>
        <begin position="265"/>
        <end position="299"/>
    </location>
</feature>
<evidence type="ECO:0000256" key="1">
    <source>
        <dbReference type="ARBA" id="ARBA00022737"/>
    </source>
</evidence>
<evidence type="ECO:0000256" key="2">
    <source>
        <dbReference type="PROSITE-ProRule" id="PRU00708"/>
    </source>
</evidence>
<dbReference type="PANTHER" id="PTHR47926">
    <property type="entry name" value="PENTATRICOPEPTIDE REPEAT-CONTAINING PROTEIN"/>
    <property type="match status" value="1"/>
</dbReference>
<dbReference type="OrthoDB" id="185373at2759"/>
<feature type="repeat" description="PPR" evidence="2">
    <location>
        <begin position="603"/>
        <end position="637"/>
    </location>
</feature>
<dbReference type="NCBIfam" id="TIGR00756">
    <property type="entry name" value="PPR"/>
    <property type="match status" value="8"/>
</dbReference>
<dbReference type="Pfam" id="PF13041">
    <property type="entry name" value="PPR_2"/>
    <property type="match status" value="3"/>
</dbReference>
<dbReference type="FunFam" id="1.25.40.10:FF:000090">
    <property type="entry name" value="Pentatricopeptide repeat-containing protein, chloroplastic"/>
    <property type="match status" value="1"/>
</dbReference>
<reference evidence="3 4" key="1">
    <citation type="submission" date="2019-08" db="EMBL/GenBank/DDBJ databases">
        <title>Draft genome sequences of two oriental melons (Cucumis melo L. var makuwa).</title>
        <authorList>
            <person name="Kwon S.-Y."/>
        </authorList>
    </citation>
    <scope>NUCLEOTIDE SEQUENCE [LARGE SCALE GENOMIC DNA]</scope>
    <source>
        <strain evidence="4">cv. SW 3</strain>
        <tissue evidence="3">Leaf</tissue>
    </source>
</reference>
<dbReference type="InterPro" id="IPR011990">
    <property type="entry name" value="TPR-like_helical_dom_sf"/>
</dbReference>
<dbReference type="FunFam" id="1.25.40.10:FF:000344">
    <property type="entry name" value="Pentatricopeptide repeat-containing protein"/>
    <property type="match status" value="1"/>
</dbReference>
<dbReference type="Gene3D" id="1.25.40.10">
    <property type="entry name" value="Tetratricopeptide repeat domain"/>
    <property type="match status" value="7"/>
</dbReference>
<comment type="caution">
    <text evidence="3">The sequence shown here is derived from an EMBL/GenBank/DDBJ whole genome shotgun (WGS) entry which is preliminary data.</text>
</comment>
<dbReference type="FunFam" id="1.25.40.10:FF:000031">
    <property type="entry name" value="Pentatricopeptide repeat-containing protein mitochondrial"/>
    <property type="match status" value="1"/>
</dbReference>
<dbReference type="InterPro" id="IPR046960">
    <property type="entry name" value="PPR_At4g14850-like_plant"/>
</dbReference>
<dbReference type="AlphaFoldDB" id="A0A5A7V9D1"/>
<dbReference type="EMBL" id="SSTE01001846">
    <property type="protein sequence ID" value="KAA0064753.1"/>
    <property type="molecule type" value="Genomic_DNA"/>
</dbReference>
<dbReference type="PANTHER" id="PTHR47926:SF344">
    <property type="entry name" value="OS07G0636900 PROTEIN"/>
    <property type="match status" value="1"/>
</dbReference>
<evidence type="ECO:0000313" key="3">
    <source>
        <dbReference type="EMBL" id="KAA0064753.1"/>
    </source>
</evidence>
<feature type="repeat" description="PPR" evidence="2">
    <location>
        <begin position="568"/>
        <end position="602"/>
    </location>
</feature>
<accession>A0A5A7V9D1</accession>